<dbReference type="STRING" id="1737425.GCA_900049755_01212"/>
<dbReference type="PRINTS" id="PR00081">
    <property type="entry name" value="GDHRDH"/>
</dbReference>
<sequence length="291" mass="30044">MSSISGPGAAASGQPGGTIADMSASDSTVPASGPASVPASGPSRARRLAVVTGASAGIGEATALALAADGWDVVLAARREEKLRQVASRIAAETSDATTHVITLDVTDPGSVDALATRVAGLGGVDLLVNNAGGARGLDSVLDADIGDWRWMYEANVIGTLQVTRALFSELKKTAAPQVINIVSVAGRWGYRGGAGYNAAKFGETALTDVMRIEFADEGVRVCQIDPGRVATDFSLNRFKGDAGRAGAVYADVLNLQAGDIAETVRWVADRPAHMDVDTVMIRPVDQNLRI</sequence>
<dbReference type="AlphaFoldDB" id="A0A2Z3YQ46"/>
<feature type="compositionally biased region" description="Low complexity" evidence="4">
    <location>
        <begin position="29"/>
        <end position="43"/>
    </location>
</feature>
<dbReference type="EMBL" id="CP024988">
    <property type="protein sequence ID" value="AWT25050.1"/>
    <property type="molecule type" value="Genomic_DNA"/>
</dbReference>
<dbReference type="PANTHER" id="PTHR42901:SF1">
    <property type="entry name" value="ALCOHOL DEHYDROGENASE"/>
    <property type="match status" value="1"/>
</dbReference>
<name>A0A2Z3YQ46_9CORY</name>
<evidence type="ECO:0000256" key="1">
    <source>
        <dbReference type="ARBA" id="ARBA00006484"/>
    </source>
</evidence>
<dbReference type="EC" id="1.-.-.-" evidence="5"/>
<dbReference type="PANTHER" id="PTHR42901">
    <property type="entry name" value="ALCOHOL DEHYDROGENASE"/>
    <property type="match status" value="1"/>
</dbReference>
<evidence type="ECO:0000313" key="6">
    <source>
        <dbReference type="Proteomes" id="UP000247696"/>
    </source>
</evidence>
<keyword evidence="2 5" id="KW-0560">Oxidoreductase</keyword>
<keyword evidence="6" id="KW-1185">Reference proteome</keyword>
<evidence type="ECO:0000256" key="4">
    <source>
        <dbReference type="SAM" id="MobiDB-lite"/>
    </source>
</evidence>
<comment type="similarity">
    <text evidence="1 3">Belongs to the short-chain dehydrogenases/reductases (SDR) family.</text>
</comment>
<proteinExistence type="inferred from homology"/>
<reference evidence="6" key="1">
    <citation type="submission" date="2017-11" db="EMBL/GenBank/DDBJ databases">
        <title>Otitis media/interna in a cat caused by the recently described species Corynebacterium provencense.</title>
        <authorList>
            <person name="Kittl S."/>
            <person name="Brodard I."/>
            <person name="Rychener L."/>
            <person name="Jores J."/>
            <person name="Roosje P."/>
            <person name="Gobeli Brawand S."/>
        </authorList>
    </citation>
    <scope>NUCLEOTIDE SEQUENCE [LARGE SCALE GENOMIC DNA]</scope>
    <source>
        <strain evidence="6">17KM38</strain>
    </source>
</reference>
<feature type="region of interest" description="Disordered" evidence="4">
    <location>
        <begin position="1"/>
        <end position="44"/>
    </location>
</feature>
<accession>A0A2Z3YQ46</accession>
<dbReference type="Pfam" id="PF00106">
    <property type="entry name" value="adh_short"/>
    <property type="match status" value="1"/>
</dbReference>
<dbReference type="Proteomes" id="UP000247696">
    <property type="component" value="Chromosome"/>
</dbReference>
<gene>
    <name evidence="5" type="ORF">Csp1_02220</name>
</gene>
<evidence type="ECO:0000313" key="5">
    <source>
        <dbReference type="EMBL" id="AWT25050.1"/>
    </source>
</evidence>
<dbReference type="SUPFAM" id="SSF51735">
    <property type="entry name" value="NAD(P)-binding Rossmann-fold domains"/>
    <property type="match status" value="1"/>
</dbReference>
<dbReference type="InterPro" id="IPR036291">
    <property type="entry name" value="NAD(P)-bd_dom_sf"/>
</dbReference>
<dbReference type="KEGG" id="cpre:Csp1_02220"/>
<organism evidence="5 6">
    <name type="scientific">Corynebacterium provencense</name>
    <dbReference type="NCBI Taxonomy" id="1737425"/>
    <lineage>
        <taxon>Bacteria</taxon>
        <taxon>Bacillati</taxon>
        <taxon>Actinomycetota</taxon>
        <taxon>Actinomycetes</taxon>
        <taxon>Mycobacteriales</taxon>
        <taxon>Corynebacteriaceae</taxon>
        <taxon>Corynebacterium</taxon>
    </lineage>
</organism>
<evidence type="ECO:0000256" key="3">
    <source>
        <dbReference type="RuleBase" id="RU000363"/>
    </source>
</evidence>
<dbReference type="GO" id="GO:0016616">
    <property type="term" value="F:oxidoreductase activity, acting on the CH-OH group of donors, NAD or NADP as acceptor"/>
    <property type="evidence" value="ECO:0007669"/>
    <property type="project" value="UniProtKB-ARBA"/>
</dbReference>
<feature type="compositionally biased region" description="Low complexity" evidence="4">
    <location>
        <begin position="1"/>
        <end position="13"/>
    </location>
</feature>
<evidence type="ECO:0000256" key="2">
    <source>
        <dbReference type="ARBA" id="ARBA00023002"/>
    </source>
</evidence>
<dbReference type="InterPro" id="IPR002347">
    <property type="entry name" value="SDR_fam"/>
</dbReference>
<dbReference type="Gene3D" id="3.40.50.720">
    <property type="entry name" value="NAD(P)-binding Rossmann-like Domain"/>
    <property type="match status" value="1"/>
</dbReference>
<dbReference type="PRINTS" id="PR00080">
    <property type="entry name" value="SDRFAMILY"/>
</dbReference>
<dbReference type="FunFam" id="3.40.50.720:FF:000047">
    <property type="entry name" value="NADP-dependent L-serine/L-allo-threonine dehydrogenase"/>
    <property type="match status" value="1"/>
</dbReference>
<protein>
    <submittedName>
        <fullName evidence="5">Putative oxidoreductase</fullName>
        <ecNumber evidence="5">1.-.-.-</ecNumber>
    </submittedName>
</protein>